<evidence type="ECO:0000256" key="2">
    <source>
        <dbReference type="ARBA" id="ARBA00023125"/>
    </source>
</evidence>
<dbReference type="Proteomes" id="UP000470404">
    <property type="component" value="Unassembled WGS sequence"/>
</dbReference>
<dbReference type="InterPro" id="IPR009057">
    <property type="entry name" value="Homeodomain-like_sf"/>
</dbReference>
<feature type="region of interest" description="Disordered" evidence="4">
    <location>
        <begin position="1"/>
        <end position="35"/>
    </location>
</feature>
<gene>
    <name evidence="6" type="ORF">G3I59_26980</name>
</gene>
<dbReference type="PANTHER" id="PTHR46796:SF2">
    <property type="entry name" value="TRANSCRIPTIONAL REGULATORY PROTEIN"/>
    <property type="match status" value="1"/>
</dbReference>
<evidence type="ECO:0000256" key="4">
    <source>
        <dbReference type="SAM" id="MobiDB-lite"/>
    </source>
</evidence>
<feature type="domain" description="HTH araC/xylS-type" evidence="5">
    <location>
        <begin position="41"/>
        <end position="139"/>
    </location>
</feature>
<dbReference type="PROSITE" id="PS01124">
    <property type="entry name" value="HTH_ARAC_FAMILY_2"/>
    <property type="match status" value="1"/>
</dbReference>
<dbReference type="InterPro" id="IPR050204">
    <property type="entry name" value="AraC_XylS_family_regulators"/>
</dbReference>
<name>A0ABX0BUA3_9PSEU</name>
<sequence length="309" mass="32604">MILRSVASRATGATELPAGTEPGGPARKPPARERSVQPAVLRAIELMLQRYSEPITLSALASEVYVSPFHFSRIFAKATGVTPGRFLTAVRLFEAKRLLLTSPLTVSDIVCSVGYSSVGTFTSRFLRAVGMTPTEYRKPEVGELLVAHSANFQRLPSLRSLRDAGGAHASPEPGSGQLTVRLRMPKNAMPAKVLVGVFADAVPQSGPVACGGLADARSADLTIDGVPEGDWTVIAMADHGALRGRQGGPAFTIATERAAVTRFGRAEVAMRLSPRSLTDPPVAITLAPRQTPAVRPAAAAEHSRLRAVA</sequence>
<dbReference type="SUPFAM" id="SSF46689">
    <property type="entry name" value="Homeodomain-like"/>
    <property type="match status" value="2"/>
</dbReference>
<dbReference type="PANTHER" id="PTHR46796">
    <property type="entry name" value="HTH-TYPE TRANSCRIPTIONAL ACTIVATOR RHAS-RELATED"/>
    <property type="match status" value="1"/>
</dbReference>
<evidence type="ECO:0000313" key="6">
    <source>
        <dbReference type="EMBL" id="NEC59145.1"/>
    </source>
</evidence>
<comment type="caution">
    <text evidence="6">The sequence shown here is derived from an EMBL/GenBank/DDBJ whole genome shotgun (WGS) entry which is preliminary data.</text>
</comment>
<keyword evidence="7" id="KW-1185">Reference proteome</keyword>
<dbReference type="InterPro" id="IPR020449">
    <property type="entry name" value="Tscrpt_reg_AraC-type_HTH"/>
</dbReference>
<dbReference type="InterPro" id="IPR018060">
    <property type="entry name" value="HTH_AraC"/>
</dbReference>
<protein>
    <submittedName>
        <fullName evidence="6">Helix-turn-helix transcriptional regulator</fullName>
    </submittedName>
</protein>
<organism evidence="6 7">
    <name type="scientific">Amycolatopsis rubida</name>
    <dbReference type="NCBI Taxonomy" id="112413"/>
    <lineage>
        <taxon>Bacteria</taxon>
        <taxon>Bacillati</taxon>
        <taxon>Actinomycetota</taxon>
        <taxon>Actinomycetes</taxon>
        <taxon>Pseudonocardiales</taxon>
        <taxon>Pseudonocardiaceae</taxon>
        <taxon>Amycolatopsis</taxon>
    </lineage>
</organism>
<reference evidence="6 7" key="1">
    <citation type="submission" date="2020-01" db="EMBL/GenBank/DDBJ databases">
        <title>Insect and environment-associated Actinomycetes.</title>
        <authorList>
            <person name="Currrie C."/>
            <person name="Chevrette M."/>
            <person name="Carlson C."/>
            <person name="Stubbendieck R."/>
            <person name="Wendt-Pienkowski E."/>
        </authorList>
    </citation>
    <scope>NUCLEOTIDE SEQUENCE [LARGE SCALE GENOMIC DNA]</scope>
    <source>
        <strain evidence="6 7">SID8386</strain>
    </source>
</reference>
<keyword evidence="3" id="KW-0804">Transcription</keyword>
<dbReference type="PRINTS" id="PR00032">
    <property type="entry name" value="HTHARAC"/>
</dbReference>
<evidence type="ECO:0000313" key="7">
    <source>
        <dbReference type="Proteomes" id="UP000470404"/>
    </source>
</evidence>
<evidence type="ECO:0000256" key="1">
    <source>
        <dbReference type="ARBA" id="ARBA00023015"/>
    </source>
</evidence>
<dbReference type="EMBL" id="JAAGNC010000137">
    <property type="protein sequence ID" value="NEC59145.1"/>
    <property type="molecule type" value="Genomic_DNA"/>
</dbReference>
<dbReference type="SMART" id="SM00342">
    <property type="entry name" value="HTH_ARAC"/>
    <property type="match status" value="1"/>
</dbReference>
<evidence type="ECO:0000259" key="5">
    <source>
        <dbReference type="PROSITE" id="PS01124"/>
    </source>
</evidence>
<keyword evidence="2" id="KW-0238">DNA-binding</keyword>
<evidence type="ECO:0000256" key="3">
    <source>
        <dbReference type="ARBA" id="ARBA00023163"/>
    </source>
</evidence>
<dbReference type="Gene3D" id="1.10.10.60">
    <property type="entry name" value="Homeodomain-like"/>
    <property type="match status" value="2"/>
</dbReference>
<dbReference type="Pfam" id="PF12833">
    <property type="entry name" value="HTH_18"/>
    <property type="match status" value="1"/>
</dbReference>
<accession>A0ABX0BUA3</accession>
<proteinExistence type="predicted"/>
<keyword evidence="1" id="KW-0805">Transcription regulation</keyword>